<protein>
    <submittedName>
        <fullName evidence="8">Acetyl-CoA carboxylase biotin carboxylase subunit</fullName>
    </submittedName>
</protein>
<keyword evidence="1" id="KW-0436">Ligase</keyword>
<evidence type="ECO:0000256" key="3">
    <source>
        <dbReference type="ARBA" id="ARBA00022840"/>
    </source>
</evidence>
<dbReference type="Proteomes" id="UP000253529">
    <property type="component" value="Unassembled WGS sequence"/>
</dbReference>
<proteinExistence type="predicted"/>
<keyword evidence="3 5" id="KW-0067">ATP-binding</keyword>
<dbReference type="GO" id="GO:0005524">
    <property type="term" value="F:ATP binding"/>
    <property type="evidence" value="ECO:0007669"/>
    <property type="project" value="UniProtKB-UniRule"/>
</dbReference>
<reference evidence="8 9" key="1">
    <citation type="submission" date="2018-06" db="EMBL/GenBank/DDBJ databases">
        <title>Genomic Encyclopedia of Type Strains, Phase IV (KMG-IV): sequencing the most valuable type-strain genomes for metagenomic binning, comparative biology and taxonomic classification.</title>
        <authorList>
            <person name="Goeker M."/>
        </authorList>
    </citation>
    <scope>NUCLEOTIDE SEQUENCE [LARGE SCALE GENOMIC DNA]</scope>
    <source>
        <strain evidence="8 9">DSM 24875</strain>
    </source>
</reference>
<dbReference type="InterPro" id="IPR011761">
    <property type="entry name" value="ATP-grasp"/>
</dbReference>
<dbReference type="AlphaFoldDB" id="A0A366FU06"/>
<dbReference type="PROSITE" id="PS00867">
    <property type="entry name" value="CPSASE_2"/>
    <property type="match status" value="1"/>
</dbReference>
<organism evidence="8 9">
    <name type="scientific">Roseiarcus fermentans</name>
    <dbReference type="NCBI Taxonomy" id="1473586"/>
    <lineage>
        <taxon>Bacteria</taxon>
        <taxon>Pseudomonadati</taxon>
        <taxon>Pseudomonadota</taxon>
        <taxon>Alphaproteobacteria</taxon>
        <taxon>Hyphomicrobiales</taxon>
        <taxon>Roseiarcaceae</taxon>
        <taxon>Roseiarcus</taxon>
    </lineage>
</organism>
<dbReference type="GO" id="GO:0046872">
    <property type="term" value="F:metal ion binding"/>
    <property type="evidence" value="ECO:0007669"/>
    <property type="project" value="InterPro"/>
</dbReference>
<dbReference type="FunFam" id="3.30.1490.20:FF:000018">
    <property type="entry name" value="Biotin carboxylase"/>
    <property type="match status" value="1"/>
</dbReference>
<keyword evidence="4" id="KW-0092">Biotin</keyword>
<dbReference type="PANTHER" id="PTHR18866:SF33">
    <property type="entry name" value="METHYLCROTONOYL-COA CARBOXYLASE SUBUNIT ALPHA, MITOCHONDRIAL-RELATED"/>
    <property type="match status" value="1"/>
</dbReference>
<keyword evidence="9" id="KW-1185">Reference proteome</keyword>
<dbReference type="InterPro" id="IPR016185">
    <property type="entry name" value="PreATP-grasp_dom_sf"/>
</dbReference>
<accession>A0A366FU06</accession>
<sequence>MRIRRVLVANRGEIALRIVRAAKSLGLETVLAASVADRGSLAAREADRVVTLGPAPARASYLDANLVVHAAMATGCDALHPGYGFLSERASLARLCEDNGVAFVGPAAASIEAVGDKLAARRLARSAGVPMTPGSAKLASAAEAVAFASEIGFPVVTKASAGGGGRGMVVARDEKALAAGFERASTEAQQAFGDGTLYLERYVERARHVEVQVLGLGDGRVLHFGERDCSMQRRYQKMIEEAPAAAMPDGTRARLHKAAVDLLSSIRYRNAGTVEFLYDVERDAFYFMEVNARIQVEHPVSEMISGVDLVKLQLEVAGGAPPQVDQRDIVPHGHAIEVRILAEDPARGFLPCPGRVTRWRPPHGEGVRLDTAIEEGSVIPPWYDSMIAKLIVHAPDRAHAVGRLRDALDAFAIEGVATNLDLLRAVAAHRDFLDNRLDTRWLETVFLPHYGEPQG</sequence>
<dbReference type="SUPFAM" id="SSF51246">
    <property type="entry name" value="Rudiment single hybrid motif"/>
    <property type="match status" value="1"/>
</dbReference>
<dbReference type="OrthoDB" id="9763189at2"/>
<dbReference type="PROSITE" id="PS50975">
    <property type="entry name" value="ATP_GRASP"/>
    <property type="match status" value="1"/>
</dbReference>
<dbReference type="PANTHER" id="PTHR18866">
    <property type="entry name" value="CARBOXYLASE:PYRUVATE/ACETYL-COA/PROPIONYL-COA CARBOXYLASE"/>
    <property type="match status" value="1"/>
</dbReference>
<dbReference type="InterPro" id="IPR005482">
    <property type="entry name" value="Biotin_COase_C"/>
</dbReference>
<evidence type="ECO:0000256" key="2">
    <source>
        <dbReference type="ARBA" id="ARBA00022741"/>
    </source>
</evidence>
<feature type="domain" description="Biotin carboxylation" evidence="7">
    <location>
        <begin position="2"/>
        <end position="447"/>
    </location>
</feature>
<evidence type="ECO:0000256" key="1">
    <source>
        <dbReference type="ARBA" id="ARBA00022598"/>
    </source>
</evidence>
<dbReference type="InterPro" id="IPR050856">
    <property type="entry name" value="Biotin_carboxylase_complex"/>
</dbReference>
<evidence type="ECO:0000313" key="9">
    <source>
        <dbReference type="Proteomes" id="UP000253529"/>
    </source>
</evidence>
<name>A0A366FU06_9HYPH</name>
<feature type="domain" description="ATP-grasp" evidence="6">
    <location>
        <begin position="121"/>
        <end position="318"/>
    </location>
</feature>
<dbReference type="SUPFAM" id="SSF52440">
    <property type="entry name" value="PreATP-grasp domain"/>
    <property type="match status" value="1"/>
</dbReference>
<dbReference type="SUPFAM" id="SSF56059">
    <property type="entry name" value="Glutathione synthetase ATP-binding domain-like"/>
    <property type="match status" value="1"/>
</dbReference>
<evidence type="ECO:0000259" key="6">
    <source>
        <dbReference type="PROSITE" id="PS50975"/>
    </source>
</evidence>
<dbReference type="InterPro" id="IPR011764">
    <property type="entry name" value="Biotin_carboxylation_dom"/>
</dbReference>
<dbReference type="Gene3D" id="3.30.470.20">
    <property type="entry name" value="ATP-grasp fold, B domain"/>
    <property type="match status" value="1"/>
</dbReference>
<dbReference type="GO" id="GO:0016874">
    <property type="term" value="F:ligase activity"/>
    <property type="evidence" value="ECO:0007669"/>
    <property type="project" value="UniProtKB-KW"/>
</dbReference>
<dbReference type="InterPro" id="IPR005481">
    <property type="entry name" value="BC-like_N"/>
</dbReference>
<comment type="caution">
    <text evidence="8">The sequence shown here is derived from an EMBL/GenBank/DDBJ whole genome shotgun (WGS) entry which is preliminary data.</text>
</comment>
<evidence type="ECO:0000313" key="8">
    <source>
        <dbReference type="EMBL" id="RBP17636.1"/>
    </source>
</evidence>
<dbReference type="InterPro" id="IPR011054">
    <property type="entry name" value="Rudment_hybrid_motif"/>
</dbReference>
<keyword evidence="2 5" id="KW-0547">Nucleotide-binding</keyword>
<dbReference type="Pfam" id="PF00289">
    <property type="entry name" value="Biotin_carb_N"/>
    <property type="match status" value="1"/>
</dbReference>
<dbReference type="PROSITE" id="PS50979">
    <property type="entry name" value="BC"/>
    <property type="match status" value="1"/>
</dbReference>
<dbReference type="Pfam" id="PF02785">
    <property type="entry name" value="Biotin_carb_C"/>
    <property type="match status" value="1"/>
</dbReference>
<evidence type="ECO:0000256" key="5">
    <source>
        <dbReference type="PROSITE-ProRule" id="PRU00409"/>
    </source>
</evidence>
<dbReference type="Pfam" id="PF02786">
    <property type="entry name" value="CPSase_L_D2"/>
    <property type="match status" value="1"/>
</dbReference>
<dbReference type="InterPro" id="IPR005479">
    <property type="entry name" value="CPAse_ATP-bd"/>
</dbReference>
<gene>
    <name evidence="8" type="ORF">DFR50_102128</name>
</gene>
<evidence type="ECO:0000259" key="7">
    <source>
        <dbReference type="PROSITE" id="PS50979"/>
    </source>
</evidence>
<evidence type="ECO:0000256" key="4">
    <source>
        <dbReference type="ARBA" id="ARBA00023267"/>
    </source>
</evidence>
<dbReference type="EMBL" id="QNRK01000002">
    <property type="protein sequence ID" value="RBP17636.1"/>
    <property type="molecule type" value="Genomic_DNA"/>
</dbReference>
<dbReference type="SMART" id="SM00878">
    <property type="entry name" value="Biotin_carb_C"/>
    <property type="match status" value="1"/>
</dbReference>
<dbReference type="RefSeq" id="WP_113887591.1">
    <property type="nucleotide sequence ID" value="NZ_QNRK01000002.1"/>
</dbReference>